<evidence type="ECO:0000256" key="1">
    <source>
        <dbReference type="ARBA" id="ARBA00022630"/>
    </source>
</evidence>
<reference evidence="5 6" key="1">
    <citation type="submission" date="2024-07" db="EMBL/GenBank/DDBJ databases">
        <title>Section-level genome sequencing and comparative genomics of Aspergillus sections Usti and Cavernicolus.</title>
        <authorList>
            <consortium name="Lawrence Berkeley National Laboratory"/>
            <person name="Nybo J.L."/>
            <person name="Vesth T.C."/>
            <person name="Theobald S."/>
            <person name="Frisvad J.C."/>
            <person name="Larsen T.O."/>
            <person name="Kjaerboelling I."/>
            <person name="Rothschild-Mancinelli K."/>
            <person name="Lyhne E.K."/>
            <person name="Kogle M.E."/>
            <person name="Barry K."/>
            <person name="Clum A."/>
            <person name="Na H."/>
            <person name="Ledsgaard L."/>
            <person name="Lin J."/>
            <person name="Lipzen A."/>
            <person name="Kuo A."/>
            <person name="Riley R."/>
            <person name="Mondo S."/>
            <person name="Labutti K."/>
            <person name="Haridas S."/>
            <person name="Pangalinan J."/>
            <person name="Salamov A.A."/>
            <person name="Simmons B.A."/>
            <person name="Magnuson J.K."/>
            <person name="Chen J."/>
            <person name="Drula E."/>
            <person name="Henrissat B."/>
            <person name="Wiebenga A."/>
            <person name="Lubbers R.J."/>
            <person name="Gomes A.C."/>
            <person name="Makela M.R."/>
            <person name="Stajich J."/>
            <person name="Grigoriev I.V."/>
            <person name="Mortensen U.H."/>
            <person name="De Vries R.P."/>
            <person name="Baker S.E."/>
            <person name="Andersen M.R."/>
        </authorList>
    </citation>
    <scope>NUCLEOTIDE SEQUENCE [LARGE SCALE GENOMIC DNA]</scope>
    <source>
        <strain evidence="5 6">CBS 588.65</strain>
    </source>
</reference>
<dbReference type="Gene3D" id="3.30.9.10">
    <property type="entry name" value="D-Amino Acid Oxidase, subunit A, domain 2"/>
    <property type="match status" value="1"/>
</dbReference>
<keyword evidence="6" id="KW-1185">Reference proteome</keyword>
<gene>
    <name evidence="5" type="ORF">BJX63DRAFT_405826</name>
</gene>
<keyword evidence="3" id="KW-0560">Oxidoreductase</keyword>
<dbReference type="InterPro" id="IPR050641">
    <property type="entry name" value="RIFMO-like"/>
</dbReference>
<keyword evidence="1" id="KW-0285">Flavoprotein</keyword>
<dbReference type="PANTHER" id="PTHR43004">
    <property type="entry name" value="TRK SYSTEM POTASSIUM UPTAKE PROTEIN"/>
    <property type="match status" value="1"/>
</dbReference>
<comment type="caution">
    <text evidence="5">The sequence shown here is derived from an EMBL/GenBank/DDBJ whole genome shotgun (WGS) entry which is preliminary data.</text>
</comment>
<dbReference type="PRINTS" id="PR00420">
    <property type="entry name" value="RNGMNOXGNASE"/>
</dbReference>
<dbReference type="Pfam" id="PF21274">
    <property type="entry name" value="Rng_hyd_C"/>
    <property type="match status" value="1"/>
</dbReference>
<feature type="domain" description="FAD-binding" evidence="4">
    <location>
        <begin position="59"/>
        <end position="166"/>
    </location>
</feature>
<keyword evidence="2" id="KW-0274">FAD</keyword>
<proteinExistence type="predicted"/>
<accession>A0ABR4H3N1</accession>
<evidence type="ECO:0000256" key="3">
    <source>
        <dbReference type="ARBA" id="ARBA00023002"/>
    </source>
</evidence>
<dbReference type="SUPFAM" id="SSF51905">
    <property type="entry name" value="FAD/NAD(P)-binding domain"/>
    <property type="match status" value="1"/>
</dbReference>
<evidence type="ECO:0000259" key="4">
    <source>
        <dbReference type="Pfam" id="PF01494"/>
    </source>
</evidence>
<protein>
    <submittedName>
        <fullName evidence="5">FAD binding domain-containing protein</fullName>
    </submittedName>
</protein>
<name>A0ABR4H3N1_9EURO</name>
<dbReference type="Pfam" id="PF01494">
    <property type="entry name" value="FAD_binding_3"/>
    <property type="match status" value="1"/>
</dbReference>
<dbReference type="Proteomes" id="UP001610334">
    <property type="component" value="Unassembled WGS sequence"/>
</dbReference>
<organism evidence="5 6">
    <name type="scientific">Aspergillus granulosus</name>
    <dbReference type="NCBI Taxonomy" id="176169"/>
    <lineage>
        <taxon>Eukaryota</taxon>
        <taxon>Fungi</taxon>
        <taxon>Dikarya</taxon>
        <taxon>Ascomycota</taxon>
        <taxon>Pezizomycotina</taxon>
        <taxon>Eurotiomycetes</taxon>
        <taxon>Eurotiomycetidae</taxon>
        <taxon>Eurotiales</taxon>
        <taxon>Aspergillaceae</taxon>
        <taxon>Aspergillus</taxon>
        <taxon>Aspergillus subgen. Nidulantes</taxon>
    </lineage>
</organism>
<evidence type="ECO:0000256" key="2">
    <source>
        <dbReference type="ARBA" id="ARBA00022827"/>
    </source>
</evidence>
<dbReference type="InterPro" id="IPR036188">
    <property type="entry name" value="FAD/NAD-bd_sf"/>
</dbReference>
<dbReference type="Gene3D" id="3.40.30.120">
    <property type="match status" value="1"/>
</dbReference>
<dbReference type="InterPro" id="IPR002938">
    <property type="entry name" value="FAD-bd"/>
</dbReference>
<sequence length="399" mass="44824">MYLIHFKSRDLSRLHSQGQFWHIFMTTGDVIISQNEKDTWTVHRAIPLDADISKIGPREAVYAALAGENQPQPYHIDIDEVLVTSTWRPNICVAARYTSDKQRVFLAGDSAHQNIPTGGYGMNTAVGDSFDIGWKLAAAVHGHGGSHLLGSYERERRPVAVRNIERSGVHWGVHSRYKEWCAEQPGVVTEKSDRGDALRKKIKEWFNANDGENRDMGIEMGYRYSSSTVVIPPGPNDPSEEPPYLERDYVATTWPGSRVPHVFLQDGITSTHDVLGKGPEFTLVDFTADGSYIADLGHVAEDLKIPFKTVHLPREDHVRRIWERDAVLVRPDDHVAWRASLSGEPPDMREILLIAVGRKTVNRTEDSAESLESHKPKAFSSTIGNVNMDDVKLRAEFQL</sequence>
<evidence type="ECO:0000313" key="6">
    <source>
        <dbReference type="Proteomes" id="UP001610334"/>
    </source>
</evidence>
<evidence type="ECO:0000313" key="5">
    <source>
        <dbReference type="EMBL" id="KAL2809428.1"/>
    </source>
</evidence>
<dbReference type="EMBL" id="JBFXLT010000089">
    <property type="protein sequence ID" value="KAL2809428.1"/>
    <property type="molecule type" value="Genomic_DNA"/>
</dbReference>
<dbReference type="Gene3D" id="3.50.50.60">
    <property type="entry name" value="FAD/NAD(P)-binding domain"/>
    <property type="match status" value="1"/>
</dbReference>
<dbReference type="PANTHER" id="PTHR43004:SF21">
    <property type="entry name" value="FAD-BINDING DOMAIN-CONTAINING PROTEIN-RELATED"/>
    <property type="match status" value="1"/>
</dbReference>